<protein>
    <recommendedName>
        <fullName evidence="4">Coiled-coil domain-containing protein 189</fullName>
    </recommendedName>
</protein>
<proteinExistence type="predicted"/>
<accession>A0A9Q1CE40</accession>
<dbReference type="PANTHER" id="PTHR28457">
    <property type="entry name" value="COILED-COIL DOMAIN-CONTAINING PROTEIN 189"/>
    <property type="match status" value="1"/>
</dbReference>
<dbReference type="EMBL" id="JAIZAY010000004">
    <property type="protein sequence ID" value="KAJ8043788.1"/>
    <property type="molecule type" value="Genomic_DNA"/>
</dbReference>
<dbReference type="Pfam" id="PF14769">
    <property type="entry name" value="CLAMP"/>
    <property type="match status" value="1"/>
</dbReference>
<dbReference type="PANTHER" id="PTHR28457:SF1">
    <property type="entry name" value="CILIA- AND FLAGELLA-ASSOCIATED PROTEIN 119"/>
    <property type="match status" value="1"/>
</dbReference>
<feature type="compositionally biased region" description="Acidic residues" evidence="1">
    <location>
        <begin position="204"/>
        <end position="214"/>
    </location>
</feature>
<dbReference type="Proteomes" id="UP001152320">
    <property type="component" value="Chromosome 4"/>
</dbReference>
<dbReference type="OrthoDB" id="425082at2759"/>
<feature type="region of interest" description="Disordered" evidence="1">
    <location>
        <begin position="176"/>
        <end position="224"/>
    </location>
</feature>
<feature type="region of interest" description="Disordered" evidence="1">
    <location>
        <begin position="260"/>
        <end position="281"/>
    </location>
</feature>
<feature type="compositionally biased region" description="Acidic residues" evidence="1">
    <location>
        <begin position="179"/>
        <end position="190"/>
    </location>
</feature>
<evidence type="ECO:0000313" key="2">
    <source>
        <dbReference type="EMBL" id="KAJ8043788.1"/>
    </source>
</evidence>
<evidence type="ECO:0000256" key="1">
    <source>
        <dbReference type="SAM" id="MobiDB-lite"/>
    </source>
</evidence>
<evidence type="ECO:0000313" key="3">
    <source>
        <dbReference type="Proteomes" id="UP001152320"/>
    </source>
</evidence>
<gene>
    <name evidence="2" type="ORF">HOLleu_11050</name>
</gene>
<sequence length="281" mass="31947">MPGEVARVPLPKDHKAAICIWADLSVTQTEAILAAAGNREEIQRFLIETFQLQDHDKNPRSAILLDLYFFTIQFATESDFNKEQTSTFFSIVKKTHEVCIETPFGNLEQCFNYFKELVLCHAVKRPPWSINLFSPDQIHLITEYVLNTYFRHFKLYKYAFTPVVKLDLSVSYVGLPETPEPEEEQQETCPDEVPVGSCEKTDGEGTDGAEQIEEPQEKESPAHQELRKIITAQLNQEIEKLRVSLDEQIKLNDESLQQKLSLAEGLPSGKASRGSTKGKKK</sequence>
<dbReference type="InterPro" id="IPR032727">
    <property type="entry name" value="CLAMP"/>
</dbReference>
<feature type="compositionally biased region" description="Basic and acidic residues" evidence="1">
    <location>
        <begin position="215"/>
        <end position="224"/>
    </location>
</feature>
<comment type="caution">
    <text evidence="2">The sequence shown here is derived from an EMBL/GenBank/DDBJ whole genome shotgun (WGS) entry which is preliminary data.</text>
</comment>
<evidence type="ECO:0008006" key="4">
    <source>
        <dbReference type="Google" id="ProtNLM"/>
    </source>
</evidence>
<reference evidence="2" key="1">
    <citation type="submission" date="2021-10" db="EMBL/GenBank/DDBJ databases">
        <title>Tropical sea cucumber genome reveals ecological adaptation and Cuvierian tubules defense mechanism.</title>
        <authorList>
            <person name="Chen T."/>
        </authorList>
    </citation>
    <scope>NUCLEOTIDE SEQUENCE</scope>
    <source>
        <strain evidence="2">Nanhai2018</strain>
        <tissue evidence="2">Muscle</tissue>
    </source>
</reference>
<organism evidence="2 3">
    <name type="scientific">Holothuria leucospilota</name>
    <name type="common">Black long sea cucumber</name>
    <name type="synonym">Mertensiothuria leucospilota</name>
    <dbReference type="NCBI Taxonomy" id="206669"/>
    <lineage>
        <taxon>Eukaryota</taxon>
        <taxon>Metazoa</taxon>
        <taxon>Echinodermata</taxon>
        <taxon>Eleutherozoa</taxon>
        <taxon>Echinozoa</taxon>
        <taxon>Holothuroidea</taxon>
        <taxon>Aspidochirotacea</taxon>
        <taxon>Aspidochirotida</taxon>
        <taxon>Holothuriidae</taxon>
        <taxon>Holothuria</taxon>
    </lineage>
</organism>
<name>A0A9Q1CE40_HOLLE</name>
<keyword evidence="3" id="KW-1185">Reference proteome</keyword>
<dbReference type="AlphaFoldDB" id="A0A9Q1CE40"/>